<name>A0A815Z4D4_9BILA</name>
<comment type="caution">
    <text evidence="2">The sequence shown here is derived from an EMBL/GenBank/DDBJ whole genome shotgun (WGS) entry which is preliminary data.</text>
</comment>
<dbReference type="AlphaFoldDB" id="A0A815Z4D4"/>
<sequence>MLVDLDENKNKYHIKSYDLSNNSLLYVADKKKRSEDYELISYTCCMMSTICDKQLYQCDSTDVCYVQISTSDEITNALNNVNYNQTHISPTCDCWEQMQTCSIGAGVVHHQVLI</sequence>
<evidence type="ECO:0000313" key="1">
    <source>
        <dbReference type="EMBL" id="CAF1306790.1"/>
    </source>
</evidence>
<gene>
    <name evidence="2" type="ORF">JXQ802_LOCUS45893</name>
    <name evidence="1" type="ORF">PYM288_LOCUS30205</name>
</gene>
<dbReference type="Proteomes" id="UP000663854">
    <property type="component" value="Unassembled WGS sequence"/>
</dbReference>
<keyword evidence="3" id="KW-1185">Reference proteome</keyword>
<reference evidence="2" key="1">
    <citation type="submission" date="2021-02" db="EMBL/GenBank/DDBJ databases">
        <authorList>
            <person name="Nowell W R."/>
        </authorList>
    </citation>
    <scope>NUCLEOTIDE SEQUENCE</scope>
</reference>
<evidence type="ECO:0000313" key="2">
    <source>
        <dbReference type="EMBL" id="CAF1577858.1"/>
    </source>
</evidence>
<accession>A0A815Z4D4</accession>
<evidence type="ECO:0000313" key="3">
    <source>
        <dbReference type="Proteomes" id="UP000663870"/>
    </source>
</evidence>
<organism evidence="2 3">
    <name type="scientific">Rotaria sordida</name>
    <dbReference type="NCBI Taxonomy" id="392033"/>
    <lineage>
        <taxon>Eukaryota</taxon>
        <taxon>Metazoa</taxon>
        <taxon>Spiralia</taxon>
        <taxon>Gnathifera</taxon>
        <taxon>Rotifera</taxon>
        <taxon>Eurotatoria</taxon>
        <taxon>Bdelloidea</taxon>
        <taxon>Philodinida</taxon>
        <taxon>Philodinidae</taxon>
        <taxon>Rotaria</taxon>
    </lineage>
</organism>
<protein>
    <submittedName>
        <fullName evidence="2">Uncharacterized protein</fullName>
    </submittedName>
</protein>
<dbReference type="EMBL" id="CAJNOH010002705">
    <property type="protein sequence ID" value="CAF1306790.1"/>
    <property type="molecule type" value="Genomic_DNA"/>
</dbReference>
<proteinExistence type="predicted"/>
<dbReference type="Proteomes" id="UP000663870">
    <property type="component" value="Unassembled WGS sequence"/>
</dbReference>
<dbReference type="EMBL" id="CAJNOL010003955">
    <property type="protein sequence ID" value="CAF1577858.1"/>
    <property type="molecule type" value="Genomic_DNA"/>
</dbReference>